<keyword evidence="2" id="KW-0732">Signal</keyword>
<keyword evidence="1" id="KW-1133">Transmembrane helix</keyword>
<feature type="transmembrane region" description="Helical" evidence="1">
    <location>
        <begin position="41"/>
        <end position="65"/>
    </location>
</feature>
<dbReference type="PANTHER" id="PTHR33659">
    <property type="entry name" value="PROTEIN, PUTATIVE-RELATED-RELATED"/>
    <property type="match status" value="1"/>
</dbReference>
<evidence type="ECO:0000313" key="3">
    <source>
        <dbReference type="EMBL" id="PSS12001.1"/>
    </source>
</evidence>
<feature type="chain" id="PRO_5015337078" evidence="2">
    <location>
        <begin position="26"/>
        <end position="67"/>
    </location>
</feature>
<dbReference type="AlphaFoldDB" id="A0A2R6QQ16"/>
<dbReference type="InParanoid" id="A0A2R6QQ16"/>
<dbReference type="PANTHER" id="PTHR33659:SF1">
    <property type="entry name" value="PROTEIN, PUTATIVE-RELATED"/>
    <property type="match status" value="1"/>
</dbReference>
<accession>A0A2R6QQ16</accession>
<proteinExistence type="predicted"/>
<reference evidence="4" key="2">
    <citation type="journal article" date="2018" name="BMC Genomics">
        <title>A manually annotated Actinidia chinensis var. chinensis (kiwifruit) genome highlights the challenges associated with draft genomes and gene prediction in plants.</title>
        <authorList>
            <person name="Pilkington S.M."/>
            <person name="Crowhurst R."/>
            <person name="Hilario E."/>
            <person name="Nardozza S."/>
            <person name="Fraser L."/>
            <person name="Peng Y."/>
            <person name="Gunaseelan K."/>
            <person name="Simpson R."/>
            <person name="Tahir J."/>
            <person name="Deroles S.C."/>
            <person name="Templeton K."/>
            <person name="Luo Z."/>
            <person name="Davy M."/>
            <person name="Cheng C."/>
            <person name="McNeilage M."/>
            <person name="Scaglione D."/>
            <person name="Liu Y."/>
            <person name="Zhang Q."/>
            <person name="Datson P."/>
            <person name="De Silva N."/>
            <person name="Gardiner S.E."/>
            <person name="Bassett H."/>
            <person name="Chagne D."/>
            <person name="McCallum J."/>
            <person name="Dzierzon H."/>
            <person name="Deng C."/>
            <person name="Wang Y.Y."/>
            <person name="Barron L."/>
            <person name="Manako K."/>
            <person name="Bowen J."/>
            <person name="Foster T.M."/>
            <person name="Erridge Z.A."/>
            <person name="Tiffin H."/>
            <person name="Waite C.N."/>
            <person name="Davies K.M."/>
            <person name="Grierson E.P."/>
            <person name="Laing W.A."/>
            <person name="Kirk R."/>
            <person name="Chen X."/>
            <person name="Wood M."/>
            <person name="Montefiori M."/>
            <person name="Brummell D.A."/>
            <person name="Schwinn K.E."/>
            <person name="Catanach A."/>
            <person name="Fullerton C."/>
            <person name="Li D."/>
            <person name="Meiyalaghan S."/>
            <person name="Nieuwenhuizen N."/>
            <person name="Read N."/>
            <person name="Prakash R."/>
            <person name="Hunter D."/>
            <person name="Zhang H."/>
            <person name="McKenzie M."/>
            <person name="Knabel M."/>
            <person name="Harris A."/>
            <person name="Allan A.C."/>
            <person name="Gleave A."/>
            <person name="Chen A."/>
            <person name="Janssen B.J."/>
            <person name="Plunkett B."/>
            <person name="Ampomah-Dwamena C."/>
            <person name="Voogd C."/>
            <person name="Leif D."/>
            <person name="Lafferty D."/>
            <person name="Souleyre E.J.F."/>
            <person name="Varkonyi-Gasic E."/>
            <person name="Gambi F."/>
            <person name="Hanley J."/>
            <person name="Yao J.L."/>
            <person name="Cheung J."/>
            <person name="David K.M."/>
            <person name="Warren B."/>
            <person name="Marsh K."/>
            <person name="Snowden K.C."/>
            <person name="Lin-Wang K."/>
            <person name="Brian L."/>
            <person name="Martinez-Sanchez M."/>
            <person name="Wang M."/>
            <person name="Ileperuma N."/>
            <person name="Macnee N."/>
            <person name="Campin R."/>
            <person name="McAtee P."/>
            <person name="Drummond R.S.M."/>
            <person name="Espley R.V."/>
            <person name="Ireland H.S."/>
            <person name="Wu R."/>
            <person name="Atkinson R.G."/>
            <person name="Karunairetnam S."/>
            <person name="Bulley S."/>
            <person name="Chunkath S."/>
            <person name="Hanley Z."/>
            <person name="Storey R."/>
            <person name="Thrimawithana A.H."/>
            <person name="Thomson S."/>
            <person name="David C."/>
            <person name="Testolin R."/>
            <person name="Huang H."/>
            <person name="Hellens R.P."/>
            <person name="Schaffer R.J."/>
        </authorList>
    </citation>
    <scope>NUCLEOTIDE SEQUENCE [LARGE SCALE GENOMIC DNA]</scope>
    <source>
        <strain evidence="4">cv. Red5</strain>
    </source>
</reference>
<evidence type="ECO:0000256" key="2">
    <source>
        <dbReference type="SAM" id="SignalP"/>
    </source>
</evidence>
<sequence length="67" mass="6722">MSQLRSIKALAVFVVVAIFAAAASAQDSGMAPAPAPSMDAGSAHLLPVSAAIVFSSVVLSLFALIKH</sequence>
<dbReference type="OrthoDB" id="851643at2759"/>
<dbReference type="Proteomes" id="UP000241394">
    <property type="component" value="Chromosome LG14"/>
</dbReference>
<evidence type="ECO:0000256" key="1">
    <source>
        <dbReference type="SAM" id="Phobius"/>
    </source>
</evidence>
<keyword evidence="1" id="KW-0472">Membrane</keyword>
<organism evidence="3 4">
    <name type="scientific">Actinidia chinensis var. chinensis</name>
    <name type="common">Chinese soft-hair kiwi</name>
    <dbReference type="NCBI Taxonomy" id="1590841"/>
    <lineage>
        <taxon>Eukaryota</taxon>
        <taxon>Viridiplantae</taxon>
        <taxon>Streptophyta</taxon>
        <taxon>Embryophyta</taxon>
        <taxon>Tracheophyta</taxon>
        <taxon>Spermatophyta</taxon>
        <taxon>Magnoliopsida</taxon>
        <taxon>eudicotyledons</taxon>
        <taxon>Gunneridae</taxon>
        <taxon>Pentapetalae</taxon>
        <taxon>asterids</taxon>
        <taxon>Ericales</taxon>
        <taxon>Actinidiaceae</taxon>
        <taxon>Actinidia</taxon>
    </lineage>
</organism>
<dbReference type="Gramene" id="PSS12001">
    <property type="protein sequence ID" value="PSS12001"/>
    <property type="gene ID" value="CEY00_Acc16212"/>
</dbReference>
<reference evidence="3 4" key="1">
    <citation type="submission" date="2017-07" db="EMBL/GenBank/DDBJ databases">
        <title>An improved, manually edited Actinidia chinensis var. chinensis (kiwifruit) genome highlights the challenges associated with draft genomes and gene prediction in plants.</title>
        <authorList>
            <person name="Pilkington S."/>
            <person name="Crowhurst R."/>
            <person name="Hilario E."/>
            <person name="Nardozza S."/>
            <person name="Fraser L."/>
            <person name="Peng Y."/>
            <person name="Gunaseelan K."/>
            <person name="Simpson R."/>
            <person name="Tahir J."/>
            <person name="Deroles S."/>
            <person name="Templeton K."/>
            <person name="Luo Z."/>
            <person name="Davy M."/>
            <person name="Cheng C."/>
            <person name="Mcneilage M."/>
            <person name="Scaglione D."/>
            <person name="Liu Y."/>
            <person name="Zhang Q."/>
            <person name="Datson P."/>
            <person name="De Silva N."/>
            <person name="Gardiner S."/>
            <person name="Bassett H."/>
            <person name="Chagne D."/>
            <person name="Mccallum J."/>
            <person name="Dzierzon H."/>
            <person name="Deng C."/>
            <person name="Wang Y.-Y."/>
            <person name="Barron N."/>
            <person name="Manako K."/>
            <person name="Bowen J."/>
            <person name="Foster T."/>
            <person name="Erridge Z."/>
            <person name="Tiffin H."/>
            <person name="Waite C."/>
            <person name="Davies K."/>
            <person name="Grierson E."/>
            <person name="Laing W."/>
            <person name="Kirk R."/>
            <person name="Chen X."/>
            <person name="Wood M."/>
            <person name="Montefiori M."/>
            <person name="Brummell D."/>
            <person name="Schwinn K."/>
            <person name="Catanach A."/>
            <person name="Fullerton C."/>
            <person name="Li D."/>
            <person name="Meiyalaghan S."/>
            <person name="Nieuwenhuizen N."/>
            <person name="Read N."/>
            <person name="Prakash R."/>
            <person name="Hunter D."/>
            <person name="Zhang H."/>
            <person name="Mckenzie M."/>
            <person name="Knabel M."/>
            <person name="Harris A."/>
            <person name="Allan A."/>
            <person name="Chen A."/>
            <person name="Janssen B."/>
            <person name="Plunkett B."/>
            <person name="Dwamena C."/>
            <person name="Voogd C."/>
            <person name="Leif D."/>
            <person name="Lafferty D."/>
            <person name="Souleyre E."/>
            <person name="Varkonyi-Gasic E."/>
            <person name="Gambi F."/>
            <person name="Hanley J."/>
            <person name="Yao J.-L."/>
            <person name="Cheung J."/>
            <person name="David K."/>
            <person name="Warren B."/>
            <person name="Marsh K."/>
            <person name="Snowden K."/>
            <person name="Lin-Wang K."/>
            <person name="Brian L."/>
            <person name="Martinez-Sanchez M."/>
            <person name="Wang M."/>
            <person name="Ileperuma N."/>
            <person name="Macnee N."/>
            <person name="Campin R."/>
            <person name="Mcatee P."/>
            <person name="Drummond R."/>
            <person name="Espley R."/>
            <person name="Ireland H."/>
            <person name="Wu R."/>
            <person name="Atkinson R."/>
            <person name="Karunairetnam S."/>
            <person name="Bulley S."/>
            <person name="Chunkath S."/>
            <person name="Hanley Z."/>
            <person name="Storey R."/>
            <person name="Thrimawithana A."/>
            <person name="Thomson S."/>
            <person name="David C."/>
            <person name="Testolin R."/>
        </authorList>
    </citation>
    <scope>NUCLEOTIDE SEQUENCE [LARGE SCALE GENOMIC DNA]</scope>
    <source>
        <strain evidence="4">cv. Red5</strain>
        <tissue evidence="3">Young leaf</tissue>
    </source>
</reference>
<name>A0A2R6QQ16_ACTCC</name>
<keyword evidence="4" id="KW-1185">Reference proteome</keyword>
<feature type="signal peptide" evidence="2">
    <location>
        <begin position="1"/>
        <end position="25"/>
    </location>
</feature>
<comment type="caution">
    <text evidence="3">The sequence shown here is derived from an EMBL/GenBank/DDBJ whole genome shotgun (WGS) entry which is preliminary data.</text>
</comment>
<protein>
    <submittedName>
        <fullName evidence="3">Proteoglycan 4 C-terminal part like</fullName>
    </submittedName>
</protein>
<evidence type="ECO:0000313" key="4">
    <source>
        <dbReference type="Proteomes" id="UP000241394"/>
    </source>
</evidence>
<dbReference type="EMBL" id="NKQK01000014">
    <property type="protein sequence ID" value="PSS12001.1"/>
    <property type="molecule type" value="Genomic_DNA"/>
</dbReference>
<keyword evidence="1" id="KW-0812">Transmembrane</keyword>
<gene>
    <name evidence="3" type="ORF">CEY00_Acc16212</name>
</gene>